<dbReference type="InterPro" id="IPR011251">
    <property type="entry name" value="Luciferase-like_dom"/>
</dbReference>
<dbReference type="EC" id="1.-.-.-" evidence="4"/>
<dbReference type="InterPro" id="IPR036661">
    <property type="entry name" value="Luciferase-like_sf"/>
</dbReference>
<name>A0ABW3VCC2_9PSEU</name>
<dbReference type="GO" id="GO:0016491">
    <property type="term" value="F:oxidoreductase activity"/>
    <property type="evidence" value="ECO:0007669"/>
    <property type="project" value="UniProtKB-KW"/>
</dbReference>
<accession>A0ABW3VCC2</accession>
<organism evidence="4 5">
    <name type="scientific">Pseudonocardia benzenivorans</name>
    <dbReference type="NCBI Taxonomy" id="228005"/>
    <lineage>
        <taxon>Bacteria</taxon>
        <taxon>Bacillati</taxon>
        <taxon>Actinomycetota</taxon>
        <taxon>Actinomycetes</taxon>
        <taxon>Pseudonocardiales</taxon>
        <taxon>Pseudonocardiaceae</taxon>
        <taxon>Pseudonocardia</taxon>
    </lineage>
</organism>
<dbReference type="RefSeq" id="WP_103380464.1">
    <property type="nucleotide sequence ID" value="NZ_BAABKS010000085.1"/>
</dbReference>
<evidence type="ECO:0000256" key="1">
    <source>
        <dbReference type="ARBA" id="ARBA00023002"/>
    </source>
</evidence>
<evidence type="ECO:0000256" key="2">
    <source>
        <dbReference type="ARBA" id="ARBA00023033"/>
    </source>
</evidence>
<dbReference type="EMBL" id="JBHTMB010000026">
    <property type="protein sequence ID" value="MFD1232518.1"/>
    <property type="molecule type" value="Genomic_DNA"/>
</dbReference>
<dbReference type="InterPro" id="IPR050766">
    <property type="entry name" value="Bact_Lucif_Oxidored"/>
</dbReference>
<reference evidence="5" key="1">
    <citation type="journal article" date="2019" name="Int. J. Syst. Evol. Microbiol.">
        <title>The Global Catalogue of Microorganisms (GCM) 10K type strain sequencing project: providing services to taxonomists for standard genome sequencing and annotation.</title>
        <authorList>
            <consortium name="The Broad Institute Genomics Platform"/>
            <consortium name="The Broad Institute Genome Sequencing Center for Infectious Disease"/>
            <person name="Wu L."/>
            <person name="Ma J."/>
        </authorList>
    </citation>
    <scope>NUCLEOTIDE SEQUENCE [LARGE SCALE GENOMIC DNA]</scope>
    <source>
        <strain evidence="5">CCUG 49018</strain>
    </source>
</reference>
<comment type="caution">
    <text evidence="4">The sequence shown here is derived from an EMBL/GenBank/DDBJ whole genome shotgun (WGS) entry which is preliminary data.</text>
</comment>
<dbReference type="SUPFAM" id="SSF51679">
    <property type="entry name" value="Bacterial luciferase-like"/>
    <property type="match status" value="1"/>
</dbReference>
<keyword evidence="2" id="KW-0503">Monooxygenase</keyword>
<dbReference type="Pfam" id="PF00296">
    <property type="entry name" value="Bac_luciferase"/>
    <property type="match status" value="1"/>
</dbReference>
<evidence type="ECO:0000313" key="4">
    <source>
        <dbReference type="EMBL" id="MFD1232518.1"/>
    </source>
</evidence>
<dbReference type="Gene3D" id="3.20.20.30">
    <property type="entry name" value="Luciferase-like domain"/>
    <property type="match status" value="1"/>
</dbReference>
<gene>
    <name evidence="4" type="ORF">ACFQ34_04410</name>
</gene>
<sequence length="366" mass="40716">MKFGLFNIGMWHESQSQEEVFRNIREQAVLADRLGYDSVWLGEHHFSRHGILADCLVQAAAIASVTEKVRIGTGVVVLPFHNPVRLAEQAAMVDILSDGRLDLGVGVGYQRREFNGLNIPIDEARARFRDNLDVVLKCWRDEILVHESPYNTFRAEDAIEVFPKPVQKPMPLYQAVSITPESIEFAASRGVPVMVGGPTDVLGLAPQVIEYWRTKMVEHGNDPTGVDIPCAKGVYVAESDEQAAADIAAVDEFWDLKLLQKFGSPISPSGELPPGYERWANRVKEHEKNALDPNRAGTPPLIGSLETVRERLRQLRDSGVNYIFGQFGLPGMPEAKIRRSVELFAELFEEFRDPADAPAAQVHVPA</sequence>
<dbReference type="PANTHER" id="PTHR30137:SF8">
    <property type="entry name" value="BLR5498 PROTEIN"/>
    <property type="match status" value="1"/>
</dbReference>
<dbReference type="PANTHER" id="PTHR30137">
    <property type="entry name" value="LUCIFERASE-LIKE MONOOXYGENASE"/>
    <property type="match status" value="1"/>
</dbReference>
<dbReference type="Proteomes" id="UP001597182">
    <property type="component" value="Unassembled WGS sequence"/>
</dbReference>
<proteinExistence type="predicted"/>
<feature type="domain" description="Luciferase-like" evidence="3">
    <location>
        <begin position="1"/>
        <end position="321"/>
    </location>
</feature>
<evidence type="ECO:0000313" key="5">
    <source>
        <dbReference type="Proteomes" id="UP001597182"/>
    </source>
</evidence>
<keyword evidence="5" id="KW-1185">Reference proteome</keyword>
<protein>
    <submittedName>
        <fullName evidence="4">LLM class flavin-dependent oxidoreductase</fullName>
        <ecNumber evidence="4">1.-.-.-</ecNumber>
    </submittedName>
</protein>
<evidence type="ECO:0000259" key="3">
    <source>
        <dbReference type="Pfam" id="PF00296"/>
    </source>
</evidence>
<keyword evidence="1 4" id="KW-0560">Oxidoreductase</keyword>